<keyword evidence="9 10" id="KW-0998">Cell outer membrane</keyword>
<evidence type="ECO:0000256" key="7">
    <source>
        <dbReference type="ARBA" id="ARBA00023136"/>
    </source>
</evidence>
<evidence type="ECO:0000256" key="9">
    <source>
        <dbReference type="ARBA" id="ARBA00023237"/>
    </source>
</evidence>
<evidence type="ECO:0000256" key="2">
    <source>
        <dbReference type="ARBA" id="ARBA00009810"/>
    </source>
</evidence>
<dbReference type="AlphaFoldDB" id="A0A974SN93"/>
<dbReference type="GO" id="GO:0015344">
    <property type="term" value="F:siderophore uptake transmembrane transporter activity"/>
    <property type="evidence" value="ECO:0007669"/>
    <property type="project" value="TreeGrafter"/>
</dbReference>
<evidence type="ECO:0000256" key="3">
    <source>
        <dbReference type="ARBA" id="ARBA00022448"/>
    </source>
</evidence>
<dbReference type="InterPro" id="IPR039426">
    <property type="entry name" value="TonB-dep_rcpt-like"/>
</dbReference>
<keyword evidence="6 11" id="KW-0798">TonB box</keyword>
<feature type="signal peptide" evidence="13">
    <location>
        <begin position="1"/>
        <end position="25"/>
    </location>
</feature>
<dbReference type="PANTHER" id="PTHR30069:SF39">
    <property type="entry name" value="BLL6183 PROTEIN"/>
    <property type="match status" value="1"/>
</dbReference>
<keyword evidence="8 16" id="KW-0675">Receptor</keyword>
<dbReference type="EMBL" id="CP064781">
    <property type="protein sequence ID" value="QRJ63069.1"/>
    <property type="molecule type" value="Genomic_DNA"/>
</dbReference>
<organism evidence="16 17">
    <name type="scientific">Azospira restricta</name>
    <dbReference type="NCBI Taxonomy" id="404405"/>
    <lineage>
        <taxon>Bacteria</taxon>
        <taxon>Pseudomonadati</taxon>
        <taxon>Pseudomonadota</taxon>
        <taxon>Betaproteobacteria</taxon>
        <taxon>Rhodocyclales</taxon>
        <taxon>Rhodocyclaceae</taxon>
        <taxon>Azospira</taxon>
    </lineage>
</organism>
<evidence type="ECO:0000259" key="15">
    <source>
        <dbReference type="Pfam" id="PF07715"/>
    </source>
</evidence>
<dbReference type="GO" id="GO:0009279">
    <property type="term" value="C:cell outer membrane"/>
    <property type="evidence" value="ECO:0007669"/>
    <property type="project" value="UniProtKB-SubCell"/>
</dbReference>
<dbReference type="Proteomes" id="UP000663444">
    <property type="component" value="Chromosome"/>
</dbReference>
<dbReference type="RefSeq" id="WP_203386597.1">
    <property type="nucleotide sequence ID" value="NZ_CP064781.1"/>
</dbReference>
<protein>
    <submittedName>
        <fullName evidence="16">TonB-dependent receptor</fullName>
    </submittedName>
</protein>
<dbReference type="Gene3D" id="2.40.170.20">
    <property type="entry name" value="TonB-dependent receptor, beta-barrel domain"/>
    <property type="match status" value="1"/>
</dbReference>
<dbReference type="InterPro" id="IPR036942">
    <property type="entry name" value="Beta-barrel_TonB_sf"/>
</dbReference>
<sequence>MTPWRLQPLAQPIVLSLAFAGAAGAADTAPGVVETATVQVVGTTPLAGVGVPAAQVPAAVQSVSGARIADSGALHLGEFMARQLPGVNINETQGNPLQPDLNYRGFAASPLLGTPQGLSVFVDGVRVNEPFGDTVNWDLLPRSAIAGVDLVPGSNPAFGLNTLGGALAVRTKSGDTHPGTRVEAAGGSFGRRKAAFEHGGSDAQGLAWYLAAESFREDGWRDFSPSRASQLFGKLSRKSDLVDLDLSLTHASTRLTGNGLLPQSMYRAERDSIFTHPDRTQNELTQLALTGRWWLGDADSLTTTVYHRRTRTRTLNGDANDEFEDGPFDGVSDEESGALNRTRMKQSGSGLAAQWNLARGKHQLALGASFDVASARFMQSSQLGRLNASRGVSVEDEEEEDNEVVGRTRTASLYLTDTVALTPDLALTAAARYNVSRVKMRDQLDFVAPNLDGDHRFQKLNPALGLTWQAAPALNLYAGASQGTRVPTPIELGCADPANPCTLPNAMAADPPLKQVVARTLEAGARGRLAGIDWNAGVFRTVNRDDILFVGTSTSAGYFTNFGRTQRQGIELGLSRAQGAFDWRVNYSYLHATFRSSACLLAENNSSRGLDPACTAGGQDDEIRVKKGNRIPGLPAHSLKLALSWRAAPGLRLGADVQAFSGQYARGNENNRHRAGTSTDAFGNVRSFARGGRLPGYALLNLNGELDLGKGWQLFGRVDNVFDKRYASAAALAENPFDAAGAFQSDSGDWRRETFVAPGAPRAFWLGLRYAFGK</sequence>
<keyword evidence="7 10" id="KW-0472">Membrane</keyword>
<proteinExistence type="inferred from homology"/>
<evidence type="ECO:0000256" key="5">
    <source>
        <dbReference type="ARBA" id="ARBA00022692"/>
    </source>
</evidence>
<keyword evidence="17" id="KW-1185">Reference proteome</keyword>
<dbReference type="GO" id="GO:0044718">
    <property type="term" value="P:siderophore transmembrane transport"/>
    <property type="evidence" value="ECO:0007669"/>
    <property type="project" value="TreeGrafter"/>
</dbReference>
<evidence type="ECO:0000259" key="14">
    <source>
        <dbReference type="Pfam" id="PF00593"/>
    </source>
</evidence>
<dbReference type="PROSITE" id="PS52016">
    <property type="entry name" value="TONB_DEPENDENT_REC_3"/>
    <property type="match status" value="1"/>
</dbReference>
<feature type="compositionally biased region" description="Acidic residues" evidence="12">
    <location>
        <begin position="319"/>
        <end position="336"/>
    </location>
</feature>
<comment type="similarity">
    <text evidence="2 10 11">Belongs to the TonB-dependent receptor family.</text>
</comment>
<accession>A0A974SN93</accession>
<evidence type="ECO:0000256" key="1">
    <source>
        <dbReference type="ARBA" id="ARBA00004571"/>
    </source>
</evidence>
<keyword evidence="13" id="KW-0732">Signal</keyword>
<dbReference type="KEGG" id="ares:IWH25_15145"/>
<feature type="region of interest" description="Disordered" evidence="12">
    <location>
        <begin position="317"/>
        <end position="336"/>
    </location>
</feature>
<evidence type="ECO:0000256" key="6">
    <source>
        <dbReference type="ARBA" id="ARBA00023077"/>
    </source>
</evidence>
<dbReference type="Pfam" id="PF00593">
    <property type="entry name" value="TonB_dep_Rec_b-barrel"/>
    <property type="match status" value="1"/>
</dbReference>
<evidence type="ECO:0000256" key="12">
    <source>
        <dbReference type="SAM" id="MobiDB-lite"/>
    </source>
</evidence>
<dbReference type="Pfam" id="PF07715">
    <property type="entry name" value="Plug"/>
    <property type="match status" value="1"/>
</dbReference>
<comment type="subcellular location">
    <subcellularLocation>
        <location evidence="1 10">Cell outer membrane</location>
        <topology evidence="1 10">Multi-pass membrane protein</topology>
    </subcellularLocation>
</comment>
<feature type="domain" description="TonB-dependent receptor-like beta-barrel" evidence="14">
    <location>
        <begin position="257"/>
        <end position="721"/>
    </location>
</feature>
<evidence type="ECO:0000256" key="8">
    <source>
        <dbReference type="ARBA" id="ARBA00023170"/>
    </source>
</evidence>
<evidence type="ECO:0000313" key="16">
    <source>
        <dbReference type="EMBL" id="QRJ63069.1"/>
    </source>
</evidence>
<reference evidence="16" key="1">
    <citation type="submission" date="2020-11" db="EMBL/GenBank/DDBJ databases">
        <title>Azospira restricta DSM 18626 genome sequence.</title>
        <authorList>
            <person name="Moe W.M."/>
        </authorList>
    </citation>
    <scope>NUCLEOTIDE SEQUENCE</scope>
    <source>
        <strain evidence="16">DSM 18626</strain>
    </source>
</reference>
<evidence type="ECO:0000313" key="17">
    <source>
        <dbReference type="Proteomes" id="UP000663444"/>
    </source>
</evidence>
<dbReference type="PANTHER" id="PTHR30069">
    <property type="entry name" value="TONB-DEPENDENT OUTER MEMBRANE RECEPTOR"/>
    <property type="match status" value="1"/>
</dbReference>
<gene>
    <name evidence="16" type="ORF">IWH25_15145</name>
</gene>
<feature type="chain" id="PRO_5037261479" evidence="13">
    <location>
        <begin position="26"/>
        <end position="774"/>
    </location>
</feature>
<dbReference type="InterPro" id="IPR037066">
    <property type="entry name" value="Plug_dom_sf"/>
</dbReference>
<evidence type="ECO:0000256" key="11">
    <source>
        <dbReference type="RuleBase" id="RU003357"/>
    </source>
</evidence>
<dbReference type="SUPFAM" id="SSF56935">
    <property type="entry name" value="Porins"/>
    <property type="match status" value="1"/>
</dbReference>
<dbReference type="InterPro" id="IPR012910">
    <property type="entry name" value="Plug_dom"/>
</dbReference>
<dbReference type="InterPro" id="IPR000531">
    <property type="entry name" value="Beta-barrel_TonB"/>
</dbReference>
<evidence type="ECO:0000256" key="10">
    <source>
        <dbReference type="PROSITE-ProRule" id="PRU01360"/>
    </source>
</evidence>
<dbReference type="Gene3D" id="2.170.130.10">
    <property type="entry name" value="TonB-dependent receptor, plug domain"/>
    <property type="match status" value="1"/>
</dbReference>
<name>A0A974SN93_9RHOO</name>
<keyword evidence="4 10" id="KW-1134">Transmembrane beta strand</keyword>
<keyword evidence="3 10" id="KW-0813">Transport</keyword>
<evidence type="ECO:0000256" key="4">
    <source>
        <dbReference type="ARBA" id="ARBA00022452"/>
    </source>
</evidence>
<keyword evidence="5 10" id="KW-0812">Transmembrane</keyword>
<feature type="domain" description="TonB-dependent receptor plug" evidence="15">
    <location>
        <begin position="54"/>
        <end position="165"/>
    </location>
</feature>
<evidence type="ECO:0000256" key="13">
    <source>
        <dbReference type="SAM" id="SignalP"/>
    </source>
</evidence>